<sequence length="356" mass="39782">MTYAGRPENVVRPIEPWPHGWEEPVRLFTSTLNASNLAQRTVDGYLSIIRRLAIETQKPPCDVTRNDLLARQTRGIAASSMATERIAYRRFFGLLHDDDLIATDPAAKLPRVKVRKGQPRPMTDQQIAALFVGARRRTQALLILLAYVGMRCHEAARVRGEMFDLVDNTVRYITKGGYERVQPLHPIVRALAEQMPPRGYWFPSPNGTGPILAKTVSTRVGIRIKAAGIDDPKITAHSIRHWFGTSLARGGADIRVIQTLMGHELISSTQIYVQVDQAPKITALDGLPLIAAPAITALAGAPRLPQIEDQRRQRDAAIAHGTRRKYGQGCRCDECRADHRERAARWRENRTSMEAV</sequence>
<dbReference type="Gene3D" id="1.10.443.10">
    <property type="entry name" value="Intergrase catalytic core"/>
    <property type="match status" value="1"/>
</dbReference>
<dbReference type="EMBL" id="VFOX01000001">
    <property type="protein sequence ID" value="TQL84891.1"/>
    <property type="molecule type" value="Genomic_DNA"/>
</dbReference>
<dbReference type="SUPFAM" id="SSF56349">
    <property type="entry name" value="DNA breaking-rejoining enzymes"/>
    <property type="match status" value="1"/>
</dbReference>
<dbReference type="InterPro" id="IPR011010">
    <property type="entry name" value="DNA_brk_join_enz"/>
</dbReference>
<protein>
    <submittedName>
        <fullName evidence="3">Site-specific recombinase XerD</fullName>
    </submittedName>
</protein>
<evidence type="ECO:0000313" key="4">
    <source>
        <dbReference type="Proteomes" id="UP000317209"/>
    </source>
</evidence>
<dbReference type="PANTHER" id="PTHR30349:SF64">
    <property type="entry name" value="PROPHAGE INTEGRASE INTD-RELATED"/>
    <property type="match status" value="1"/>
</dbReference>
<dbReference type="OrthoDB" id="1822491at2"/>
<evidence type="ECO:0000313" key="3">
    <source>
        <dbReference type="EMBL" id="TQL84891.1"/>
    </source>
</evidence>
<dbReference type="InterPro" id="IPR013762">
    <property type="entry name" value="Integrase-like_cat_sf"/>
</dbReference>
<dbReference type="RefSeq" id="WP_141870904.1">
    <property type="nucleotide sequence ID" value="NZ_VFOX01000001.1"/>
</dbReference>
<keyword evidence="4" id="KW-1185">Reference proteome</keyword>
<keyword evidence="1" id="KW-0233">DNA recombination</keyword>
<dbReference type="PROSITE" id="PS51898">
    <property type="entry name" value="TYR_RECOMBINASE"/>
    <property type="match status" value="1"/>
</dbReference>
<dbReference type="Proteomes" id="UP000317209">
    <property type="component" value="Unassembled WGS sequence"/>
</dbReference>
<dbReference type="Pfam" id="PF00589">
    <property type="entry name" value="Phage_integrase"/>
    <property type="match status" value="1"/>
</dbReference>
<dbReference type="InterPro" id="IPR002104">
    <property type="entry name" value="Integrase_catalytic"/>
</dbReference>
<dbReference type="AlphaFoldDB" id="A0A543BJ99"/>
<reference evidence="3 4" key="1">
    <citation type="submission" date="2019-06" db="EMBL/GenBank/DDBJ databases">
        <title>Sequencing the genomes of 1000 actinobacteria strains.</title>
        <authorList>
            <person name="Klenk H.-P."/>
        </authorList>
    </citation>
    <scope>NUCLEOTIDE SEQUENCE [LARGE SCALE GENOMIC DNA]</scope>
    <source>
        <strain evidence="3 4">DSM 20169</strain>
    </source>
</reference>
<dbReference type="GO" id="GO:0015074">
    <property type="term" value="P:DNA integration"/>
    <property type="evidence" value="ECO:0007669"/>
    <property type="project" value="InterPro"/>
</dbReference>
<accession>A0A543BJ99</accession>
<dbReference type="GO" id="GO:0006310">
    <property type="term" value="P:DNA recombination"/>
    <property type="evidence" value="ECO:0007669"/>
    <property type="project" value="UniProtKB-KW"/>
</dbReference>
<organism evidence="3 4">
    <name type="scientific">Microbacterium saperdae</name>
    <dbReference type="NCBI Taxonomy" id="69368"/>
    <lineage>
        <taxon>Bacteria</taxon>
        <taxon>Bacillati</taxon>
        <taxon>Actinomycetota</taxon>
        <taxon>Actinomycetes</taxon>
        <taxon>Micrococcales</taxon>
        <taxon>Microbacteriaceae</taxon>
        <taxon>Microbacterium</taxon>
    </lineage>
</organism>
<feature type="domain" description="Tyr recombinase" evidence="2">
    <location>
        <begin position="117"/>
        <end position="285"/>
    </location>
</feature>
<dbReference type="InterPro" id="IPR050090">
    <property type="entry name" value="Tyrosine_recombinase_XerCD"/>
</dbReference>
<comment type="caution">
    <text evidence="3">The sequence shown here is derived from an EMBL/GenBank/DDBJ whole genome shotgun (WGS) entry which is preliminary data.</text>
</comment>
<dbReference type="PANTHER" id="PTHR30349">
    <property type="entry name" value="PHAGE INTEGRASE-RELATED"/>
    <property type="match status" value="1"/>
</dbReference>
<evidence type="ECO:0000256" key="1">
    <source>
        <dbReference type="ARBA" id="ARBA00023172"/>
    </source>
</evidence>
<name>A0A543BJ99_9MICO</name>
<evidence type="ECO:0000259" key="2">
    <source>
        <dbReference type="PROSITE" id="PS51898"/>
    </source>
</evidence>
<proteinExistence type="predicted"/>
<gene>
    <name evidence="3" type="ORF">FB560_0484</name>
</gene>
<dbReference type="GO" id="GO:0003677">
    <property type="term" value="F:DNA binding"/>
    <property type="evidence" value="ECO:0007669"/>
    <property type="project" value="InterPro"/>
</dbReference>